<dbReference type="AlphaFoldDB" id="A0A9P5NDX8"/>
<proteinExistence type="predicted"/>
<organism evidence="1 2">
    <name type="scientific">Gymnopilus junonius</name>
    <name type="common">Spectacular rustgill mushroom</name>
    <name type="synonym">Gymnopilus spectabilis subsp. junonius</name>
    <dbReference type="NCBI Taxonomy" id="109634"/>
    <lineage>
        <taxon>Eukaryota</taxon>
        <taxon>Fungi</taxon>
        <taxon>Dikarya</taxon>
        <taxon>Basidiomycota</taxon>
        <taxon>Agaricomycotina</taxon>
        <taxon>Agaricomycetes</taxon>
        <taxon>Agaricomycetidae</taxon>
        <taxon>Agaricales</taxon>
        <taxon>Agaricineae</taxon>
        <taxon>Hymenogastraceae</taxon>
        <taxon>Gymnopilus</taxon>
    </lineage>
</organism>
<dbReference type="EMBL" id="JADNYJ010000135">
    <property type="protein sequence ID" value="KAF8881048.1"/>
    <property type="molecule type" value="Genomic_DNA"/>
</dbReference>
<dbReference type="Proteomes" id="UP000724874">
    <property type="component" value="Unassembled WGS sequence"/>
</dbReference>
<sequence>MYFYGFTFSSKVDFLKEHMDTDWKPPHPGAIPNLIGALENLKERTGLKITLVEVWTNDLQEVLSMIAMNALMSTTHLEGAEPKWMLSIWSIDDLKEMPNPELV</sequence>
<comment type="caution">
    <text evidence="1">The sequence shown here is derived from an EMBL/GenBank/DDBJ whole genome shotgun (WGS) entry which is preliminary data.</text>
</comment>
<evidence type="ECO:0000313" key="1">
    <source>
        <dbReference type="EMBL" id="KAF8881048.1"/>
    </source>
</evidence>
<keyword evidence="2" id="KW-1185">Reference proteome</keyword>
<name>A0A9P5NDX8_GYMJU</name>
<reference evidence="1" key="1">
    <citation type="submission" date="2020-11" db="EMBL/GenBank/DDBJ databases">
        <authorList>
            <consortium name="DOE Joint Genome Institute"/>
            <person name="Ahrendt S."/>
            <person name="Riley R."/>
            <person name="Andreopoulos W."/>
            <person name="LaButti K."/>
            <person name="Pangilinan J."/>
            <person name="Ruiz-duenas F.J."/>
            <person name="Barrasa J.M."/>
            <person name="Sanchez-Garcia M."/>
            <person name="Camarero S."/>
            <person name="Miyauchi S."/>
            <person name="Serrano A."/>
            <person name="Linde D."/>
            <person name="Babiker R."/>
            <person name="Drula E."/>
            <person name="Ayuso-Fernandez I."/>
            <person name="Pacheco R."/>
            <person name="Padilla G."/>
            <person name="Ferreira P."/>
            <person name="Barriuso J."/>
            <person name="Kellner H."/>
            <person name="Castanera R."/>
            <person name="Alfaro M."/>
            <person name="Ramirez L."/>
            <person name="Pisabarro A.G."/>
            <person name="Kuo A."/>
            <person name="Tritt A."/>
            <person name="Lipzen A."/>
            <person name="He G."/>
            <person name="Yan M."/>
            <person name="Ng V."/>
            <person name="Cullen D."/>
            <person name="Martin F."/>
            <person name="Rosso M.-N."/>
            <person name="Henrissat B."/>
            <person name="Hibbett D."/>
            <person name="Martinez A.T."/>
            <person name="Grigoriev I.V."/>
        </authorList>
    </citation>
    <scope>NUCLEOTIDE SEQUENCE</scope>
    <source>
        <strain evidence="1">AH 44721</strain>
    </source>
</reference>
<protein>
    <submittedName>
        <fullName evidence="1">Uncharacterized protein</fullName>
    </submittedName>
</protein>
<accession>A0A9P5NDX8</accession>
<evidence type="ECO:0000313" key="2">
    <source>
        <dbReference type="Proteomes" id="UP000724874"/>
    </source>
</evidence>
<gene>
    <name evidence="1" type="ORF">CPB84DRAFT_1792133</name>
</gene>